<reference evidence="3 4" key="1">
    <citation type="submission" date="2016-10" db="EMBL/GenBank/DDBJ databases">
        <authorList>
            <person name="de Groot N.N."/>
        </authorList>
    </citation>
    <scope>NUCLEOTIDE SEQUENCE [LARGE SCALE GENOMIC DNA]</scope>
    <source>
        <strain evidence="3 4">JCM 10630</strain>
    </source>
</reference>
<dbReference type="PANTHER" id="PTHR42941:SF1">
    <property type="entry name" value="SLL1037 PROTEIN"/>
    <property type="match status" value="1"/>
</dbReference>
<dbReference type="PANTHER" id="PTHR42941">
    <property type="entry name" value="SLL1037 PROTEIN"/>
    <property type="match status" value="1"/>
</dbReference>
<dbReference type="EMBL" id="JAWXXP010000001">
    <property type="protein sequence ID" value="MDX5995056.1"/>
    <property type="molecule type" value="Genomic_DNA"/>
</dbReference>
<evidence type="ECO:0000256" key="1">
    <source>
        <dbReference type="SAM" id="SignalP"/>
    </source>
</evidence>
<proteinExistence type="predicted"/>
<dbReference type="Gene3D" id="3.40.190.10">
    <property type="entry name" value="Periplasmic binding protein-like II"/>
    <property type="match status" value="2"/>
</dbReference>
<evidence type="ECO:0000313" key="3">
    <source>
        <dbReference type="EMBL" id="SDF50876.1"/>
    </source>
</evidence>
<accession>A0A1G7LND0</accession>
<dbReference type="Proteomes" id="UP000182413">
    <property type="component" value="Unassembled WGS sequence"/>
</dbReference>
<name>A0A1G7LND0_9GAMM</name>
<gene>
    <name evidence="3" type="ORF">SAMN05216575_108166</name>
    <name evidence="2" type="ORF">SIM71_23580</name>
</gene>
<dbReference type="InterPro" id="IPR011852">
    <property type="entry name" value="TRAP_TAXI"/>
</dbReference>
<evidence type="ECO:0000313" key="2">
    <source>
        <dbReference type="EMBL" id="MDX5995056.1"/>
    </source>
</evidence>
<feature type="signal peptide" evidence="1">
    <location>
        <begin position="1"/>
        <end position="24"/>
    </location>
</feature>
<dbReference type="AlphaFoldDB" id="A0A1G7LND0"/>
<dbReference type="EMBL" id="FNAE01000008">
    <property type="protein sequence ID" value="SDF50876.1"/>
    <property type="molecule type" value="Genomic_DNA"/>
</dbReference>
<organism evidence="3 4">
    <name type="scientific">Ectopseudomonas alcaliphila</name>
    <dbReference type="NCBI Taxonomy" id="101564"/>
    <lineage>
        <taxon>Bacteria</taxon>
        <taxon>Pseudomonadati</taxon>
        <taxon>Pseudomonadota</taxon>
        <taxon>Gammaproteobacteria</taxon>
        <taxon>Pseudomonadales</taxon>
        <taxon>Pseudomonadaceae</taxon>
        <taxon>Ectopseudomonas</taxon>
    </lineage>
</organism>
<dbReference type="Proteomes" id="UP001278050">
    <property type="component" value="Unassembled WGS sequence"/>
</dbReference>
<keyword evidence="1" id="KW-0732">Signal</keyword>
<dbReference type="CDD" id="cd13567">
    <property type="entry name" value="PBP2_TtGluBP"/>
    <property type="match status" value="1"/>
</dbReference>
<dbReference type="NCBIfam" id="TIGR02122">
    <property type="entry name" value="TRAP_TAXI"/>
    <property type="match status" value="1"/>
</dbReference>
<evidence type="ECO:0000313" key="5">
    <source>
        <dbReference type="Proteomes" id="UP001278050"/>
    </source>
</evidence>
<reference evidence="2 5" key="2">
    <citation type="submission" date="2023-11" db="EMBL/GenBank/DDBJ databases">
        <title>MicrobeMod: A computational toolkit for identifying prokaryotic methylation and restriction-modification with nanopore sequencing.</title>
        <authorList>
            <person name="Crits-Christoph A."/>
            <person name="Kang S.C."/>
            <person name="Lee H."/>
            <person name="Ostrov N."/>
        </authorList>
    </citation>
    <scope>NUCLEOTIDE SEQUENCE [LARGE SCALE GENOMIC DNA]</scope>
    <source>
        <strain evidence="2 5">ATCC BAA-571</strain>
    </source>
</reference>
<dbReference type="RefSeq" id="WP_074681484.1">
    <property type="nucleotide sequence ID" value="NZ_CBCSET010000005.1"/>
</dbReference>
<keyword evidence="5" id="KW-1185">Reference proteome</keyword>
<feature type="chain" id="PRO_5010270646" evidence="1">
    <location>
        <begin position="25"/>
        <end position="318"/>
    </location>
</feature>
<dbReference type="Pfam" id="PF16868">
    <property type="entry name" value="NMT1_3"/>
    <property type="match status" value="1"/>
</dbReference>
<dbReference type="OrthoDB" id="9780180at2"/>
<evidence type="ECO:0000313" key="4">
    <source>
        <dbReference type="Proteomes" id="UP000182413"/>
    </source>
</evidence>
<sequence>MHLAKRLGLLAAAAILANSPYAHAGPTSINILTGGTSGVYYPLGMSLSDLYSEHIEDSTTSVRATKASVENLNLLQIARGQLAFALGDSVADAWKGDQEAGFRAPRDRLRAIAGIYPNYIQIVASKASGITSLEDLRGKRISVGAPRSGTELNARAIFKAAGLGYEDMGHVEFKPYAESVELIEKGQLDATLQSAGLGMAAIRDLAERVPITFVAIAPQVVSRIGSSAYQSGTIPAGTYKDQTNDVATATITNVLVSQTSVSDAVAYQMTKLLFENLDRLAEAHPAAKDIRLERATTGLPIPLHPGAERFYREVGVLK</sequence>
<dbReference type="SUPFAM" id="SSF53850">
    <property type="entry name" value="Periplasmic binding protein-like II"/>
    <property type="match status" value="1"/>
</dbReference>
<protein>
    <submittedName>
        <fullName evidence="2">TAXI family TRAP transporter solute-binding subunit</fullName>
    </submittedName>
</protein>